<reference evidence="1 2" key="1">
    <citation type="submission" date="2017-11" db="EMBL/GenBank/DDBJ databases">
        <title>Streptomyces carmine sp. nov., a novel actinomycete isolated from Sophora alopecuroides in Xinjiang, China.</title>
        <authorList>
            <person name="Wang Y."/>
            <person name="Luo X."/>
            <person name="Wan C."/>
            <person name="Zhang L."/>
        </authorList>
    </citation>
    <scope>NUCLEOTIDE SEQUENCE [LARGE SCALE GENOMIC DNA]</scope>
    <source>
        <strain evidence="1 2">TRM SA0054</strain>
    </source>
</reference>
<dbReference type="EMBL" id="PGGW01000058">
    <property type="protein sequence ID" value="PJE96556.1"/>
    <property type="molecule type" value="Genomic_DNA"/>
</dbReference>
<protein>
    <submittedName>
        <fullName evidence="1">DUF429 domain-containing protein</fullName>
    </submittedName>
</protein>
<comment type="caution">
    <text evidence="1">The sequence shown here is derived from an EMBL/GenBank/DDBJ whole genome shotgun (WGS) entry which is preliminary data.</text>
</comment>
<dbReference type="Pfam" id="PF04250">
    <property type="entry name" value="DUF429"/>
    <property type="match status" value="1"/>
</dbReference>
<accession>A0A2M8LX66</accession>
<dbReference type="Proteomes" id="UP000230407">
    <property type="component" value="Unassembled WGS sequence"/>
</dbReference>
<proteinExistence type="predicted"/>
<organism evidence="1 2">
    <name type="scientific">Streptomyces carminius</name>
    <dbReference type="NCBI Taxonomy" id="2665496"/>
    <lineage>
        <taxon>Bacteria</taxon>
        <taxon>Bacillati</taxon>
        <taxon>Actinomycetota</taxon>
        <taxon>Actinomycetes</taxon>
        <taxon>Kitasatosporales</taxon>
        <taxon>Streptomycetaceae</taxon>
        <taxon>Streptomyces</taxon>
    </lineage>
</organism>
<sequence>MTVGVDLAGRTGTTGMCRVTWGRRPVVELLPAKLDNDLLAAMRSADKTGLDSPLGWPVDFISLLVAHRAGAELPALADHATCADGRPGLGNTFTHRLTDDVAWKRTGAGRRRPLSVSADKLGVVAIRAAGLLARLAEGGPAIPRDGSGPVVEVYPAFALIQWGLAPDGTYKGKGATAARARILAGLEDGLDLDLSDRVRGRCVASDHDLDALISAVVARAAACGMTHVPATEEEQSGAEVEGWIHLPRRDLPLTAVRDGVVL</sequence>
<evidence type="ECO:0000313" key="1">
    <source>
        <dbReference type="EMBL" id="PJE96556.1"/>
    </source>
</evidence>
<name>A0A2M8LX66_9ACTN</name>
<gene>
    <name evidence="1" type="ORF">CUT44_17825</name>
</gene>
<keyword evidence="2" id="KW-1185">Reference proteome</keyword>
<evidence type="ECO:0000313" key="2">
    <source>
        <dbReference type="Proteomes" id="UP000230407"/>
    </source>
</evidence>
<dbReference type="InterPro" id="IPR007362">
    <property type="entry name" value="DUF429"/>
</dbReference>
<dbReference type="AlphaFoldDB" id="A0A2M8LX66"/>